<comment type="caution">
    <text evidence="6">The sequence shown here is derived from an EMBL/GenBank/DDBJ whole genome shotgun (WGS) entry which is preliminary data.</text>
</comment>
<dbReference type="InterPro" id="IPR023772">
    <property type="entry name" value="DNA-bd_HTH_TetR-type_CS"/>
</dbReference>
<dbReference type="SUPFAM" id="SSF48498">
    <property type="entry name" value="Tetracyclin repressor-like, C-terminal domain"/>
    <property type="match status" value="1"/>
</dbReference>
<dbReference type="InterPro" id="IPR036271">
    <property type="entry name" value="Tet_transcr_reg_TetR-rel_C_sf"/>
</dbReference>
<dbReference type="SUPFAM" id="SSF46689">
    <property type="entry name" value="Homeodomain-like"/>
    <property type="match status" value="1"/>
</dbReference>
<organism evidence="6 7">
    <name type="scientific">Streptomyces rugosispiralis</name>
    <dbReference type="NCBI Taxonomy" id="2967341"/>
    <lineage>
        <taxon>Bacteria</taxon>
        <taxon>Bacillati</taxon>
        <taxon>Actinomycetota</taxon>
        <taxon>Actinomycetes</taxon>
        <taxon>Kitasatosporales</taxon>
        <taxon>Streptomycetaceae</taxon>
        <taxon>Streptomyces</taxon>
    </lineage>
</organism>
<dbReference type="PRINTS" id="PR00455">
    <property type="entry name" value="HTHTETR"/>
</dbReference>
<dbReference type="PANTHER" id="PTHR30055">
    <property type="entry name" value="HTH-TYPE TRANSCRIPTIONAL REGULATOR RUTR"/>
    <property type="match status" value="1"/>
</dbReference>
<dbReference type="PANTHER" id="PTHR30055:SF148">
    <property type="entry name" value="TETR-FAMILY TRANSCRIPTIONAL REGULATOR"/>
    <property type="match status" value="1"/>
</dbReference>
<dbReference type="Gene3D" id="1.10.10.60">
    <property type="entry name" value="Homeodomain-like"/>
    <property type="match status" value="1"/>
</dbReference>
<evidence type="ECO:0000256" key="1">
    <source>
        <dbReference type="ARBA" id="ARBA00023015"/>
    </source>
</evidence>
<dbReference type="PROSITE" id="PS01081">
    <property type="entry name" value="HTH_TETR_1"/>
    <property type="match status" value="1"/>
</dbReference>
<dbReference type="Gene3D" id="1.10.357.10">
    <property type="entry name" value="Tetracycline Repressor, domain 2"/>
    <property type="match status" value="1"/>
</dbReference>
<keyword evidence="3" id="KW-0804">Transcription</keyword>
<feature type="DNA-binding region" description="H-T-H motif" evidence="4">
    <location>
        <begin position="42"/>
        <end position="61"/>
    </location>
</feature>
<keyword evidence="7" id="KW-1185">Reference proteome</keyword>
<dbReference type="InterPro" id="IPR011075">
    <property type="entry name" value="TetR_C"/>
</dbReference>
<dbReference type="InterPro" id="IPR001647">
    <property type="entry name" value="HTH_TetR"/>
</dbReference>
<evidence type="ECO:0000256" key="3">
    <source>
        <dbReference type="ARBA" id="ARBA00023163"/>
    </source>
</evidence>
<evidence type="ECO:0000259" key="5">
    <source>
        <dbReference type="PROSITE" id="PS50977"/>
    </source>
</evidence>
<proteinExistence type="predicted"/>
<dbReference type="Pfam" id="PF16859">
    <property type="entry name" value="TetR_C_11"/>
    <property type="match status" value="1"/>
</dbReference>
<reference evidence="6 7" key="1">
    <citation type="submission" date="2022-07" db="EMBL/GenBank/DDBJ databases">
        <authorList>
            <person name="Phongsopitanun W."/>
            <person name="Tanasupawat S."/>
        </authorList>
    </citation>
    <scope>NUCLEOTIDE SEQUENCE [LARGE SCALE GENOMIC DNA]</scope>
    <source>
        <strain evidence="6 7">RCU-064</strain>
    </source>
</reference>
<accession>A0ABT1URN2</accession>
<evidence type="ECO:0000313" key="7">
    <source>
        <dbReference type="Proteomes" id="UP001204746"/>
    </source>
</evidence>
<dbReference type="Pfam" id="PF00440">
    <property type="entry name" value="TetR_N"/>
    <property type="match status" value="1"/>
</dbReference>
<gene>
    <name evidence="6" type="ORF">NP777_05730</name>
</gene>
<dbReference type="PROSITE" id="PS50977">
    <property type="entry name" value="HTH_TETR_2"/>
    <property type="match status" value="1"/>
</dbReference>
<dbReference type="InterPro" id="IPR009057">
    <property type="entry name" value="Homeodomain-like_sf"/>
</dbReference>
<dbReference type="InterPro" id="IPR050109">
    <property type="entry name" value="HTH-type_TetR-like_transc_reg"/>
</dbReference>
<keyword evidence="2 4" id="KW-0238">DNA-binding</keyword>
<dbReference type="Proteomes" id="UP001204746">
    <property type="component" value="Unassembled WGS sequence"/>
</dbReference>
<evidence type="ECO:0000256" key="4">
    <source>
        <dbReference type="PROSITE-ProRule" id="PRU00335"/>
    </source>
</evidence>
<dbReference type="EMBL" id="JANIAA010000002">
    <property type="protein sequence ID" value="MCQ8187759.1"/>
    <property type="molecule type" value="Genomic_DNA"/>
</dbReference>
<name>A0ABT1URN2_9ACTN</name>
<feature type="domain" description="HTH tetR-type" evidence="5">
    <location>
        <begin position="19"/>
        <end position="79"/>
    </location>
</feature>
<evidence type="ECO:0000313" key="6">
    <source>
        <dbReference type="EMBL" id="MCQ8187759.1"/>
    </source>
</evidence>
<keyword evidence="1" id="KW-0805">Transcription regulation</keyword>
<sequence>MAAEQKKDRPATGGAVLRQRVTEAITEAAFAELAGAGYTRMSMESVARRAGVGKAALYRRWSSKQAMVTELIRGKVADTLPPTPATGALHTDLRELLITFRGQLANPLLARIAAGLLAEASHDGALAEGLYTGVTAPRRAAAHAILRGAIDRGELPPGLDLDLGTDLLIAPLAFRVLVIQGRSDDEYLETLTNAIEAALRAAVR</sequence>
<dbReference type="RefSeq" id="WP_256648935.1">
    <property type="nucleotide sequence ID" value="NZ_JANIAA010000002.1"/>
</dbReference>
<evidence type="ECO:0000256" key="2">
    <source>
        <dbReference type="ARBA" id="ARBA00023125"/>
    </source>
</evidence>
<protein>
    <submittedName>
        <fullName evidence="6">TetR/AcrR family transcriptional regulator</fullName>
    </submittedName>
</protein>